<evidence type="ECO:0000256" key="1">
    <source>
        <dbReference type="SAM" id="SignalP"/>
    </source>
</evidence>
<reference evidence="2 3" key="1">
    <citation type="submission" date="2008-07" db="EMBL/GenBank/DDBJ databases">
        <authorList>
            <person name="El-Sayed N."/>
            <person name="Caler E."/>
            <person name="Inman J."/>
            <person name="Amedeo P."/>
            <person name="Hass B."/>
            <person name="Wortman J."/>
        </authorList>
    </citation>
    <scope>NUCLEOTIDE SEQUENCE [LARGE SCALE GENOMIC DNA]</scope>
    <source>
        <strain evidence="3">ATCC 50983 / TXsc</strain>
    </source>
</reference>
<dbReference type="GeneID" id="9048440"/>
<protein>
    <submittedName>
        <fullName evidence="2">Uncharacterized protein</fullName>
    </submittedName>
</protein>
<feature type="signal peptide" evidence="1">
    <location>
        <begin position="1"/>
        <end position="20"/>
    </location>
</feature>
<keyword evidence="3" id="KW-1185">Reference proteome</keyword>
<gene>
    <name evidence="2" type="ORF">Pmar_PMAR019932</name>
</gene>
<feature type="chain" id="PRO_5005668283" evidence="1">
    <location>
        <begin position="21"/>
        <end position="208"/>
    </location>
</feature>
<evidence type="ECO:0000313" key="2">
    <source>
        <dbReference type="EMBL" id="EER18049.1"/>
    </source>
</evidence>
<evidence type="ECO:0000313" key="3">
    <source>
        <dbReference type="Proteomes" id="UP000007800"/>
    </source>
</evidence>
<dbReference type="Proteomes" id="UP000007800">
    <property type="component" value="Unassembled WGS sequence"/>
</dbReference>
<dbReference type="InParanoid" id="C5KC18"/>
<organism evidence="3">
    <name type="scientific">Perkinsus marinus (strain ATCC 50983 / TXsc)</name>
    <dbReference type="NCBI Taxonomy" id="423536"/>
    <lineage>
        <taxon>Eukaryota</taxon>
        <taxon>Sar</taxon>
        <taxon>Alveolata</taxon>
        <taxon>Perkinsozoa</taxon>
        <taxon>Perkinsea</taxon>
        <taxon>Perkinsida</taxon>
        <taxon>Perkinsidae</taxon>
        <taxon>Perkinsus</taxon>
    </lineage>
</organism>
<name>C5KC18_PERM5</name>
<sequence>MVSFAPGIVTLLFTLSSALAMQTFSRAKSDPSVEDRLDRLERQMADVVSQMSELTKTTSKITGLTRKVSAFTNQCFAQYVDGLLSLGRTEDYYRVEWSASESQRTSTFWKYNKGDAMFEFVDGSRREQVAGPYKELLPQFASVNAFAYVTSTIDKILKEHMTLESCSKLFDFIEQNPPPGHQPGGAWIGSFIAGQMNEAMDLARKYKQ</sequence>
<accession>C5KC18</accession>
<dbReference type="OMA" id="HYIATWE"/>
<dbReference type="EMBL" id="GG671946">
    <property type="protein sequence ID" value="EER18049.1"/>
    <property type="molecule type" value="Genomic_DNA"/>
</dbReference>
<dbReference type="RefSeq" id="XP_002786253.1">
    <property type="nucleotide sequence ID" value="XM_002786207.1"/>
</dbReference>
<keyword evidence="1" id="KW-0732">Signal</keyword>
<proteinExistence type="predicted"/>
<dbReference type="AlphaFoldDB" id="C5KC18"/>